<name>A0A6J4MAD7_9BACT</name>
<feature type="compositionally biased region" description="Basic and acidic residues" evidence="1">
    <location>
        <begin position="289"/>
        <end position="302"/>
    </location>
</feature>
<feature type="region of interest" description="Disordered" evidence="1">
    <location>
        <begin position="668"/>
        <end position="763"/>
    </location>
</feature>
<evidence type="ECO:0000256" key="1">
    <source>
        <dbReference type="SAM" id="MobiDB-lite"/>
    </source>
</evidence>
<feature type="compositionally biased region" description="Basic residues" evidence="1">
    <location>
        <begin position="100"/>
        <end position="111"/>
    </location>
</feature>
<feature type="compositionally biased region" description="Low complexity" evidence="1">
    <location>
        <begin position="454"/>
        <end position="466"/>
    </location>
</feature>
<feature type="compositionally biased region" description="Basic residues" evidence="1">
    <location>
        <begin position="813"/>
        <end position="823"/>
    </location>
</feature>
<sequence length="823" mass="89408">ETRHNHRARPGGGSRRFRGRPAHAGPGRSPGPPGGGPDPRVRGGRHHRPAHPLRHRRDPQRRRFLARHRDADGRGRHDPRGRAAAGALPAARERAGPHAGHPRRHRHHPRRPAGGGGDDPARRLRGGAGGADGDGRAARGVAGPGPQHLLAARHARRGRRQRRRRPAQRALRGGGHRRQGEPARQRERGGADQRPPVAHARRAARRLPGAAPGQHGGPGGGDPQSLRQVRPGRHGGDRERGAAPEHGAGAERRRHGGRRVHRAGERVRQPGLPEGAADAVRQLRLHARRPGDDGLHLPREPLPHPAHLPGAGHPRRHRAHLAHAQHQRRAQAGGARRGVDQPAAEHPRRGPQRRQPVPRAGPGARAGGLPRPPRGRGGERARAGLRAGLPAHHPPAPERVRRGAALQPRQRGRAHPLQRAGAAAGRQRGGGPPLPGNAGQRRAHPHLDAHGRLHAPPGRAGAAGDGLPRHAAPAGERLRRVALLPRRRRVPDRPHAQQRLRLRRAGARGVRRAGRLGREVRPAGRPAPGARGKRVRPGHHRRNVREQLRELLPQRARGLQPERLAAGQGELFQARGAAPHLAAQPVRPRGGPAQRVPRQPVPAAGVHALLRGRLPAVGRPGLAAGHPVLPAHHGRGAALHHGGRPHRGRHHHLPQRRHDGLVRRRLQRLAAPGAPYRLRRRQRVPPGDGRQQHRHRRGERRLRLVGARQCHPAHHAAPGRADLFDVPRADGHRAGPRLGPLHVQRGPPPEADGRPRQRDDAHRGPLQHHALPLADRRRALLPGNGAPHGRPRRLPELQLQLRPAAPAPSPRHGSLRGRRRTAL</sequence>
<feature type="compositionally biased region" description="Basic and acidic residues" evidence="1">
    <location>
        <begin position="178"/>
        <end position="191"/>
    </location>
</feature>
<protein>
    <submittedName>
        <fullName evidence="2">TonB-dependent receptor</fullName>
    </submittedName>
</protein>
<feature type="compositionally biased region" description="Basic residues" evidence="1">
    <location>
        <begin position="42"/>
        <end position="66"/>
    </location>
</feature>
<feature type="compositionally biased region" description="Basic residues" evidence="1">
    <location>
        <begin position="531"/>
        <end position="543"/>
    </location>
</feature>
<feature type="compositionally biased region" description="Basic and acidic residues" evidence="1">
    <location>
        <begin position="234"/>
        <end position="251"/>
    </location>
</feature>
<feature type="compositionally biased region" description="Basic residues" evidence="1">
    <location>
        <begin position="1"/>
        <end position="21"/>
    </location>
</feature>
<feature type="compositionally biased region" description="Low complexity" evidence="1">
    <location>
        <begin position="417"/>
        <end position="426"/>
    </location>
</feature>
<feature type="compositionally biased region" description="Basic residues" evidence="1">
    <location>
        <begin position="641"/>
        <end position="655"/>
    </location>
</feature>
<feature type="compositionally biased region" description="Basic residues" evidence="1">
    <location>
        <begin position="252"/>
        <end position="261"/>
    </location>
</feature>
<feature type="region of interest" description="Disordered" evidence="1">
    <location>
        <begin position="802"/>
        <end position="823"/>
    </location>
</feature>
<feature type="compositionally biased region" description="Basic and acidic residues" evidence="1">
    <location>
        <begin position="337"/>
        <end position="348"/>
    </location>
</feature>
<evidence type="ECO:0000313" key="2">
    <source>
        <dbReference type="EMBL" id="CAA9354420.1"/>
    </source>
</evidence>
<feature type="compositionally biased region" description="Basic residues" evidence="1">
    <location>
        <begin position="151"/>
        <end position="167"/>
    </location>
</feature>
<keyword evidence="2" id="KW-0675">Receptor</keyword>
<feature type="compositionally biased region" description="Basic and acidic residues" evidence="1">
    <location>
        <begin position="67"/>
        <end position="81"/>
    </location>
</feature>
<feature type="compositionally biased region" description="Basic and acidic residues" evidence="1">
    <location>
        <begin position="751"/>
        <end position="763"/>
    </location>
</feature>
<feature type="region of interest" description="Disordered" evidence="1">
    <location>
        <begin position="520"/>
        <end position="543"/>
    </location>
</feature>
<feature type="region of interest" description="Disordered" evidence="1">
    <location>
        <begin position="638"/>
        <end position="657"/>
    </location>
</feature>
<feature type="compositionally biased region" description="Low complexity" evidence="1">
    <location>
        <begin position="353"/>
        <end position="369"/>
    </location>
</feature>
<reference evidence="2" key="1">
    <citation type="submission" date="2020-02" db="EMBL/GenBank/DDBJ databases">
        <authorList>
            <person name="Meier V. D."/>
        </authorList>
    </citation>
    <scope>NUCLEOTIDE SEQUENCE</scope>
    <source>
        <strain evidence="2">AVDCRST_MAG68</strain>
    </source>
</reference>
<accession>A0A6J4MAD7</accession>
<feature type="compositionally biased region" description="Low complexity" evidence="1">
    <location>
        <begin position="138"/>
        <end position="150"/>
    </location>
</feature>
<feature type="non-terminal residue" evidence="2">
    <location>
        <position position="823"/>
    </location>
</feature>
<feature type="compositionally biased region" description="Basic and acidic residues" evidence="1">
    <location>
        <begin position="722"/>
        <end position="733"/>
    </location>
</feature>
<proteinExistence type="predicted"/>
<gene>
    <name evidence="2" type="ORF">AVDCRST_MAG68-3922</name>
</gene>
<feature type="region of interest" description="Disordered" evidence="1">
    <location>
        <begin position="1"/>
        <end position="474"/>
    </location>
</feature>
<feature type="compositionally biased region" description="Basic residues" evidence="1">
    <location>
        <begin position="313"/>
        <end position="329"/>
    </location>
</feature>
<organism evidence="2">
    <name type="scientific">uncultured Gemmatimonadota bacterium</name>
    <dbReference type="NCBI Taxonomy" id="203437"/>
    <lineage>
        <taxon>Bacteria</taxon>
        <taxon>Pseudomonadati</taxon>
        <taxon>Gemmatimonadota</taxon>
        <taxon>environmental samples</taxon>
    </lineage>
</organism>
<dbReference type="AlphaFoldDB" id="A0A6J4MAD7"/>
<feature type="non-terminal residue" evidence="2">
    <location>
        <position position="1"/>
    </location>
</feature>
<dbReference type="EMBL" id="CADCTW010000183">
    <property type="protein sequence ID" value="CAA9354420.1"/>
    <property type="molecule type" value="Genomic_DNA"/>
</dbReference>